<comment type="caution">
    <text evidence="1">The sequence shown here is derived from an EMBL/GenBank/DDBJ whole genome shotgun (WGS) entry which is preliminary data.</text>
</comment>
<gene>
    <name evidence="1" type="ORF">EHS24_004699</name>
</gene>
<protein>
    <submittedName>
        <fullName evidence="1">Uncharacterized protein</fullName>
    </submittedName>
</protein>
<dbReference type="Proteomes" id="UP000279236">
    <property type="component" value="Unassembled WGS sequence"/>
</dbReference>
<reference evidence="1 2" key="1">
    <citation type="submission" date="2018-11" db="EMBL/GenBank/DDBJ databases">
        <title>Genome sequence of Apiotrichum porosum DSM 27194.</title>
        <authorList>
            <person name="Aliyu H."/>
            <person name="Gorte O."/>
            <person name="Ochsenreither K."/>
        </authorList>
    </citation>
    <scope>NUCLEOTIDE SEQUENCE [LARGE SCALE GENOMIC DNA]</scope>
    <source>
        <strain evidence="1 2">DSM 27194</strain>
    </source>
</reference>
<organism evidence="1 2">
    <name type="scientific">Apiotrichum porosum</name>
    <dbReference type="NCBI Taxonomy" id="105984"/>
    <lineage>
        <taxon>Eukaryota</taxon>
        <taxon>Fungi</taxon>
        <taxon>Dikarya</taxon>
        <taxon>Basidiomycota</taxon>
        <taxon>Agaricomycotina</taxon>
        <taxon>Tremellomycetes</taxon>
        <taxon>Trichosporonales</taxon>
        <taxon>Trichosporonaceae</taxon>
        <taxon>Apiotrichum</taxon>
    </lineage>
</organism>
<evidence type="ECO:0000313" key="2">
    <source>
        <dbReference type="Proteomes" id="UP000279236"/>
    </source>
</evidence>
<dbReference type="RefSeq" id="XP_028479228.1">
    <property type="nucleotide sequence ID" value="XM_028620256.1"/>
</dbReference>
<accession>A0A427Y5S4</accession>
<dbReference type="EMBL" id="RSCE01000002">
    <property type="protein sequence ID" value="RSH86443.1"/>
    <property type="molecule type" value="Genomic_DNA"/>
</dbReference>
<keyword evidence="2" id="KW-1185">Reference proteome</keyword>
<dbReference type="GeneID" id="39589242"/>
<evidence type="ECO:0000313" key="1">
    <source>
        <dbReference type="EMBL" id="RSH86443.1"/>
    </source>
</evidence>
<proteinExistence type="predicted"/>
<name>A0A427Y5S4_9TREE</name>
<sequence length="321" mass="35880">MFTFLLLCIVVVTYAIDFNLFLGVVLAVALFFSLAIRRLWPLLKWLFTEDQVKPTPITPAAAFPQPTYGPGPDEDWDLPILPSSTTTTAVSTPVLDDTPTPTSVPVIDASTMFRRDFELPTLEMRKFAATAFAIPTPAFESESEFYADVSTDEHDISDSLSISTVSTLPADFGADYKLPDSVYHCSDLRCKRCHPFEVFSILKPKRSFEASKEPQNRHAPRKAVGFSDISIVYHFDAARTPKLANTVTPLPGVLKPEALILKPIRKHRSPITVLMEAKGRAQRRKRNARNADEAVLAAWDQYCDMMQEFCDWFLDAGGAAW</sequence>
<dbReference type="AlphaFoldDB" id="A0A427Y5S4"/>